<keyword evidence="2" id="KW-1185">Reference proteome</keyword>
<reference evidence="1" key="2">
    <citation type="submission" date="2013-04" db="UniProtKB">
        <authorList>
            <consortium name="EnsemblPlants"/>
        </authorList>
    </citation>
    <scope>IDENTIFICATION</scope>
</reference>
<protein>
    <submittedName>
        <fullName evidence="1">Uncharacterized protein</fullName>
    </submittedName>
</protein>
<dbReference type="Proteomes" id="UP000006038">
    <property type="component" value="Chromosome 10"/>
</dbReference>
<dbReference type="EnsemblPlants" id="OB10G23140.1">
    <property type="protein sequence ID" value="OB10G23140.1"/>
    <property type="gene ID" value="OB10G23140"/>
</dbReference>
<reference evidence="1" key="1">
    <citation type="journal article" date="2013" name="Nat. Commun.">
        <title>Whole-genome sequencing of Oryza brachyantha reveals mechanisms underlying Oryza genome evolution.</title>
        <authorList>
            <person name="Chen J."/>
            <person name="Huang Q."/>
            <person name="Gao D."/>
            <person name="Wang J."/>
            <person name="Lang Y."/>
            <person name="Liu T."/>
            <person name="Li B."/>
            <person name="Bai Z."/>
            <person name="Luis Goicoechea J."/>
            <person name="Liang C."/>
            <person name="Chen C."/>
            <person name="Zhang W."/>
            <person name="Sun S."/>
            <person name="Liao Y."/>
            <person name="Zhang X."/>
            <person name="Yang L."/>
            <person name="Song C."/>
            <person name="Wang M."/>
            <person name="Shi J."/>
            <person name="Liu G."/>
            <person name="Liu J."/>
            <person name="Zhou H."/>
            <person name="Zhou W."/>
            <person name="Yu Q."/>
            <person name="An N."/>
            <person name="Chen Y."/>
            <person name="Cai Q."/>
            <person name="Wang B."/>
            <person name="Liu B."/>
            <person name="Min J."/>
            <person name="Huang Y."/>
            <person name="Wu H."/>
            <person name="Li Z."/>
            <person name="Zhang Y."/>
            <person name="Yin Y."/>
            <person name="Song W."/>
            <person name="Jiang J."/>
            <person name="Jackson S.A."/>
            <person name="Wing R.A."/>
            <person name="Wang J."/>
            <person name="Chen M."/>
        </authorList>
    </citation>
    <scope>NUCLEOTIDE SEQUENCE [LARGE SCALE GENOMIC DNA]</scope>
    <source>
        <strain evidence="1">cv. IRGC 101232</strain>
    </source>
</reference>
<dbReference type="STRING" id="4533.J3N466"/>
<proteinExistence type="predicted"/>
<dbReference type="InterPro" id="IPR016024">
    <property type="entry name" value="ARM-type_fold"/>
</dbReference>
<accession>J3N466</accession>
<name>J3N466_ORYBR</name>
<dbReference type="eggNOG" id="ENOG502QSTZ">
    <property type="taxonomic scope" value="Eukaryota"/>
</dbReference>
<dbReference type="OrthoDB" id="5357220at2759"/>
<dbReference type="Gene3D" id="1.25.10.10">
    <property type="entry name" value="Leucine-rich Repeat Variant"/>
    <property type="match status" value="1"/>
</dbReference>
<organism evidence="1">
    <name type="scientific">Oryza brachyantha</name>
    <name type="common">malo sina</name>
    <dbReference type="NCBI Taxonomy" id="4533"/>
    <lineage>
        <taxon>Eukaryota</taxon>
        <taxon>Viridiplantae</taxon>
        <taxon>Streptophyta</taxon>
        <taxon>Embryophyta</taxon>
        <taxon>Tracheophyta</taxon>
        <taxon>Spermatophyta</taxon>
        <taxon>Magnoliopsida</taxon>
        <taxon>Liliopsida</taxon>
        <taxon>Poales</taxon>
        <taxon>Poaceae</taxon>
        <taxon>BOP clade</taxon>
        <taxon>Oryzoideae</taxon>
        <taxon>Oryzeae</taxon>
        <taxon>Oryzinae</taxon>
        <taxon>Oryza</taxon>
    </lineage>
</organism>
<sequence>MGAVGAVVPVLFEHSLRRVQDDGVVTVGQVLGLAPAVKLTNPATDSEVALALRVLEGCCLLCRDCAAAAHRYDAVKVLLNILLTRGMLEQTACLDTLLALMVDSSENMMDFKEHEGLNKIVDLVKDTQRDDHLRLKFAEFLLLFSTCASENGGGTFFFSMQEDLKNFVGGKCASYICSTIFFSSTLDSEVTEPELSFHAKHVLDLLDGYVYDTVAQQDVISP</sequence>
<dbReference type="PANTHER" id="PTHR34065:SF2">
    <property type="entry name" value="OS10G0520900 PROTEIN"/>
    <property type="match status" value="1"/>
</dbReference>
<dbReference type="SUPFAM" id="SSF48371">
    <property type="entry name" value="ARM repeat"/>
    <property type="match status" value="1"/>
</dbReference>
<dbReference type="PANTHER" id="PTHR34065">
    <property type="entry name" value="CELL DIVISION CONTROL PROTEIN 14"/>
    <property type="match status" value="1"/>
</dbReference>
<dbReference type="InterPro" id="IPR011989">
    <property type="entry name" value="ARM-like"/>
</dbReference>
<evidence type="ECO:0000313" key="2">
    <source>
        <dbReference type="Proteomes" id="UP000006038"/>
    </source>
</evidence>
<dbReference type="Gramene" id="OB10G23140.1">
    <property type="protein sequence ID" value="OB10G23140.1"/>
    <property type="gene ID" value="OB10G23140"/>
</dbReference>
<dbReference type="InterPro" id="IPR012535">
    <property type="entry name" value="Cell_div_Cdc14"/>
</dbReference>
<dbReference type="HOGENOM" id="CLU_1456555_0_0_1"/>
<dbReference type="Pfam" id="PF08045">
    <property type="entry name" value="CDC14"/>
    <property type="match status" value="1"/>
</dbReference>
<evidence type="ECO:0000313" key="1">
    <source>
        <dbReference type="EnsemblPlants" id="OB10G23140.1"/>
    </source>
</evidence>
<dbReference type="AlphaFoldDB" id="J3N466"/>